<reference evidence="2 3" key="1">
    <citation type="submission" date="2018-10" db="EMBL/GenBank/DDBJ databases">
        <title>Xanthobacter tagetidis genome sequencing and assembly.</title>
        <authorList>
            <person name="Maclea K.S."/>
            <person name="Goen A.E."/>
            <person name="Fatima S.A."/>
        </authorList>
    </citation>
    <scope>NUCLEOTIDE SEQUENCE [LARGE SCALE GENOMIC DNA]</scope>
    <source>
        <strain evidence="2 3">ATCC 700314</strain>
    </source>
</reference>
<feature type="chain" id="PRO_5018239789" evidence="1">
    <location>
        <begin position="29"/>
        <end position="278"/>
    </location>
</feature>
<keyword evidence="1" id="KW-0732">Signal</keyword>
<proteinExistence type="predicted"/>
<dbReference type="PROSITE" id="PS51257">
    <property type="entry name" value="PROKAR_LIPOPROTEIN"/>
    <property type="match status" value="1"/>
</dbReference>
<evidence type="ECO:0000256" key="1">
    <source>
        <dbReference type="SAM" id="SignalP"/>
    </source>
</evidence>
<gene>
    <name evidence="2" type="ORF">D9R14_14510</name>
</gene>
<dbReference type="EMBL" id="RCTF01000011">
    <property type="protein sequence ID" value="RLP77206.1"/>
    <property type="molecule type" value="Genomic_DNA"/>
</dbReference>
<sequence length="278" mass="29187">MQVRSRLIASGLGLGFGCLALAGAPAFAAVPLMAHKATYRLVLDGSKPTGQLEDMRGEIQYEITGDACAGFTTFTRQTSKSTTGDGESLAQEVTSKAWEDGEGKSYRFNSTSRSASAGNSEVEADVTRDGPDALKVVVTKPKPATLSIPGKVLMPTEHVGKVIAAGTAGDRVLQAKVYDGSSDPARIYETLTVIGRATTNAERAPAVAREQLGASTYFPVTVSYYEPGATSGSPEYVMSFALYDNGVVGDMKIDYGKFALVGTMAEFTALKPAEGCPK</sequence>
<protein>
    <submittedName>
        <fullName evidence="2">DUF1849 family protein</fullName>
    </submittedName>
</protein>
<name>A0A3L7A9V6_9HYPH</name>
<feature type="signal peptide" evidence="1">
    <location>
        <begin position="1"/>
        <end position="28"/>
    </location>
</feature>
<dbReference type="RefSeq" id="WP_121624044.1">
    <property type="nucleotide sequence ID" value="NZ_JACIIW010000008.1"/>
</dbReference>
<dbReference type="Proteomes" id="UP000269692">
    <property type="component" value="Unassembled WGS sequence"/>
</dbReference>
<comment type="caution">
    <text evidence="2">The sequence shown here is derived from an EMBL/GenBank/DDBJ whole genome shotgun (WGS) entry which is preliminary data.</text>
</comment>
<dbReference type="Pfam" id="PF08904">
    <property type="entry name" value="EipB_like"/>
    <property type="match status" value="1"/>
</dbReference>
<dbReference type="OrthoDB" id="9815514at2"/>
<keyword evidence="3" id="KW-1185">Reference proteome</keyword>
<dbReference type="InterPro" id="IPR015000">
    <property type="entry name" value="EipB-like"/>
</dbReference>
<evidence type="ECO:0000313" key="3">
    <source>
        <dbReference type="Proteomes" id="UP000269692"/>
    </source>
</evidence>
<evidence type="ECO:0000313" key="2">
    <source>
        <dbReference type="EMBL" id="RLP77206.1"/>
    </source>
</evidence>
<accession>A0A3L7A9V6</accession>
<dbReference type="AlphaFoldDB" id="A0A3L7A9V6"/>
<organism evidence="2 3">
    <name type="scientific">Xanthobacter tagetidis</name>
    <dbReference type="NCBI Taxonomy" id="60216"/>
    <lineage>
        <taxon>Bacteria</taxon>
        <taxon>Pseudomonadati</taxon>
        <taxon>Pseudomonadota</taxon>
        <taxon>Alphaproteobacteria</taxon>
        <taxon>Hyphomicrobiales</taxon>
        <taxon>Xanthobacteraceae</taxon>
        <taxon>Xanthobacter</taxon>
    </lineage>
</organism>